<feature type="transmembrane region" description="Helical" evidence="1">
    <location>
        <begin position="351"/>
        <end position="371"/>
    </location>
</feature>
<comment type="caution">
    <text evidence="3">The sequence shown here is derived from an EMBL/GenBank/DDBJ whole genome shotgun (WGS) entry which is preliminary data.</text>
</comment>
<dbReference type="InterPro" id="IPR017832">
    <property type="entry name" value="Glyco_trans_2_hopen-assoc_HpnB"/>
</dbReference>
<evidence type="ECO:0000313" key="4">
    <source>
        <dbReference type="Proteomes" id="UP000295783"/>
    </source>
</evidence>
<reference evidence="3 4" key="1">
    <citation type="submission" date="2019-03" db="EMBL/GenBank/DDBJ databases">
        <title>Genomic Encyclopedia of Type Strains, Phase III (KMG-III): the genomes of soil and plant-associated and newly described type strains.</title>
        <authorList>
            <person name="Whitman W."/>
        </authorList>
    </citation>
    <scope>NUCLEOTIDE SEQUENCE [LARGE SCALE GENOMIC DNA]</scope>
    <source>
        <strain evidence="3 4">CGMCC 1.7660</strain>
    </source>
</reference>
<feature type="transmembrane region" description="Helical" evidence="1">
    <location>
        <begin position="293"/>
        <end position="314"/>
    </location>
</feature>
<keyword evidence="1" id="KW-0472">Membrane</keyword>
<dbReference type="Proteomes" id="UP000295783">
    <property type="component" value="Unassembled WGS sequence"/>
</dbReference>
<feature type="transmembrane region" description="Helical" evidence="1">
    <location>
        <begin position="6"/>
        <end position="22"/>
    </location>
</feature>
<dbReference type="Gene3D" id="3.90.550.10">
    <property type="entry name" value="Spore Coat Polysaccharide Biosynthesis Protein SpsA, Chain A"/>
    <property type="match status" value="1"/>
</dbReference>
<dbReference type="InterPro" id="IPR029044">
    <property type="entry name" value="Nucleotide-diphossugar_trans"/>
</dbReference>
<dbReference type="RefSeq" id="WP_133615307.1">
    <property type="nucleotide sequence ID" value="NZ_SNYW01000014.1"/>
</dbReference>
<keyword evidence="3" id="KW-0808">Transferase</keyword>
<dbReference type="Pfam" id="PF00535">
    <property type="entry name" value="Glycos_transf_2"/>
    <property type="match status" value="1"/>
</dbReference>
<proteinExistence type="predicted"/>
<evidence type="ECO:0000259" key="2">
    <source>
        <dbReference type="Pfam" id="PF00535"/>
    </source>
</evidence>
<dbReference type="SUPFAM" id="SSF53448">
    <property type="entry name" value="Nucleotide-diphospho-sugar transferases"/>
    <property type="match status" value="1"/>
</dbReference>
<dbReference type="GO" id="GO:0016740">
    <property type="term" value="F:transferase activity"/>
    <property type="evidence" value="ECO:0007669"/>
    <property type="project" value="UniProtKB-KW"/>
</dbReference>
<keyword evidence="1" id="KW-0812">Transmembrane</keyword>
<dbReference type="AlphaFoldDB" id="A0A4R6WJ79"/>
<dbReference type="PANTHER" id="PTHR43646">
    <property type="entry name" value="GLYCOSYLTRANSFERASE"/>
    <property type="match status" value="1"/>
</dbReference>
<dbReference type="EMBL" id="SNYW01000014">
    <property type="protein sequence ID" value="TDQ77734.1"/>
    <property type="molecule type" value="Genomic_DNA"/>
</dbReference>
<gene>
    <name evidence="3" type="ORF">A8950_3889</name>
</gene>
<protein>
    <submittedName>
        <fullName evidence="3">Hopene-associated glycosyltransferase HpnB</fullName>
    </submittedName>
</protein>
<dbReference type="NCBIfam" id="TIGR03469">
    <property type="entry name" value="HpnB"/>
    <property type="match status" value="1"/>
</dbReference>
<dbReference type="InterPro" id="IPR001173">
    <property type="entry name" value="Glyco_trans_2-like"/>
</dbReference>
<name>A0A4R6WJ79_9PROT</name>
<keyword evidence="4" id="KW-1185">Reference proteome</keyword>
<dbReference type="OrthoDB" id="9806525at2"/>
<feature type="transmembrane region" description="Helical" evidence="1">
    <location>
        <begin position="320"/>
        <end position="339"/>
    </location>
</feature>
<dbReference type="PANTHER" id="PTHR43646:SF3">
    <property type="entry name" value="SLR1566 PROTEIN"/>
    <property type="match status" value="1"/>
</dbReference>
<evidence type="ECO:0000313" key="3">
    <source>
        <dbReference type="EMBL" id="TDQ77734.1"/>
    </source>
</evidence>
<organism evidence="3 4">
    <name type="scientific">Dongia mobilis</name>
    <dbReference type="NCBI Taxonomy" id="578943"/>
    <lineage>
        <taxon>Bacteria</taxon>
        <taxon>Pseudomonadati</taxon>
        <taxon>Pseudomonadota</taxon>
        <taxon>Alphaproteobacteria</taxon>
        <taxon>Rhodospirillales</taxon>
        <taxon>Dongiaceae</taxon>
        <taxon>Dongia</taxon>
    </lineage>
</organism>
<keyword evidence="1" id="KW-1133">Transmembrane helix</keyword>
<sequence length="392" mass="42355">MSEILIILSGVPAGIWLYLLMFRGRFWLERPAVPVAIGDGRQPEVVAVIPARNEAGVVGEVVRALMAQEYNGSFTLVLVDDNSEDGTADEARAAADAARTEGSPHRFLLVAGRKLAPGWTGKLWAVNQGLGEAQRAAPGARYVLLTDADIRHGSGSLRQLVARAETGGFNLVSMMAQLKTATFAEKALIPAYIFFFQKLYPFAWVRDPKHNLGAAAGGCMLVRLKALKAAGGIAAIRGALIDDCALGRAIKRTGPTWLGLAGDVESLRGYPRWSDIWNLIARSAFTQLKHSSLLLLGSVLGMAFTYLLPPLITISADPGIRPLGIMAWAMMAFAYLPMLANYRRSPLWAPFLPLVALFYTAATIASAIRYWRGAGGQWKGRAQAEHVRRGAS</sequence>
<accession>A0A4R6WJ79</accession>
<evidence type="ECO:0000256" key="1">
    <source>
        <dbReference type="SAM" id="Phobius"/>
    </source>
</evidence>
<feature type="domain" description="Glycosyltransferase 2-like" evidence="2">
    <location>
        <begin position="48"/>
        <end position="228"/>
    </location>
</feature>